<feature type="domain" description="C2H2-type" evidence="3">
    <location>
        <begin position="98"/>
        <end position="127"/>
    </location>
</feature>
<dbReference type="Proteomes" id="UP001345691">
    <property type="component" value="Unassembled WGS sequence"/>
</dbReference>
<keyword evidence="2" id="KW-0732">Signal</keyword>
<accession>A0ABR0J5F3</accession>
<keyword evidence="1" id="KW-0479">Metal-binding</keyword>
<evidence type="ECO:0000313" key="5">
    <source>
        <dbReference type="Proteomes" id="UP001345691"/>
    </source>
</evidence>
<sequence>MAVVASHLLGFFGMLLYHIKVKLSCEHTENHDIAWYNLWTHSPSITSTLHQKLVTDKLLVDNIILPSLNCPHCQRQMGADASNFRRHQRQCQGNGKIWQCGSCLRTFPRRDNFKRHLTTLGHTAQANSGVGDATANANGPAPQVTAAAGASQQPHLTAVQPVPQWPQEQHPVHQWPQEQHPVHQWPQEQLPVEQLPMFEWAQVQHPVEWQIPEMPIPQLEIPQLPAPAQTALGVQYFDFMGYGTDFAGIDPNGINPVGINPNGIDPVGIDPNGIDPVGVDPNGVDPNGVDLNDIDFSAWLNLPDEPINQPLVETASEPLEGFVMPMAPASVPTAQPMMGFEHPIYPDPTNGLNDHVALPAVDENKEGLQANPYDEWWYPDTVYPPDLNLNMD</sequence>
<evidence type="ECO:0000313" key="4">
    <source>
        <dbReference type="EMBL" id="KAK5057034.1"/>
    </source>
</evidence>
<dbReference type="EMBL" id="JAVRRF010000017">
    <property type="protein sequence ID" value="KAK5057034.1"/>
    <property type="molecule type" value="Genomic_DNA"/>
</dbReference>
<organism evidence="4 5">
    <name type="scientific">Exophiala sideris</name>
    <dbReference type="NCBI Taxonomy" id="1016849"/>
    <lineage>
        <taxon>Eukaryota</taxon>
        <taxon>Fungi</taxon>
        <taxon>Dikarya</taxon>
        <taxon>Ascomycota</taxon>
        <taxon>Pezizomycotina</taxon>
        <taxon>Eurotiomycetes</taxon>
        <taxon>Chaetothyriomycetidae</taxon>
        <taxon>Chaetothyriales</taxon>
        <taxon>Herpotrichiellaceae</taxon>
        <taxon>Exophiala</taxon>
    </lineage>
</organism>
<protein>
    <recommendedName>
        <fullName evidence="3">C2H2-type domain-containing protein</fullName>
    </recommendedName>
</protein>
<proteinExistence type="predicted"/>
<reference evidence="4 5" key="1">
    <citation type="submission" date="2023-08" db="EMBL/GenBank/DDBJ databases">
        <title>Black Yeasts Isolated from many extreme environments.</title>
        <authorList>
            <person name="Coleine C."/>
            <person name="Stajich J.E."/>
            <person name="Selbmann L."/>
        </authorList>
    </citation>
    <scope>NUCLEOTIDE SEQUENCE [LARGE SCALE GENOMIC DNA]</scope>
    <source>
        <strain evidence="4 5">CCFEE 6328</strain>
    </source>
</reference>
<evidence type="ECO:0000256" key="2">
    <source>
        <dbReference type="SAM" id="SignalP"/>
    </source>
</evidence>
<dbReference type="InterPro" id="IPR013087">
    <property type="entry name" value="Znf_C2H2_type"/>
</dbReference>
<comment type="caution">
    <text evidence="4">The sequence shown here is derived from an EMBL/GenBank/DDBJ whole genome shotgun (WGS) entry which is preliminary data.</text>
</comment>
<keyword evidence="1" id="KW-0863">Zinc-finger</keyword>
<feature type="signal peptide" evidence="2">
    <location>
        <begin position="1"/>
        <end position="24"/>
    </location>
</feature>
<name>A0ABR0J5F3_9EURO</name>
<keyword evidence="1" id="KW-0862">Zinc</keyword>
<dbReference type="PROSITE" id="PS50157">
    <property type="entry name" value="ZINC_FINGER_C2H2_2"/>
    <property type="match status" value="1"/>
</dbReference>
<keyword evidence="5" id="KW-1185">Reference proteome</keyword>
<feature type="chain" id="PRO_5045909493" description="C2H2-type domain-containing protein" evidence="2">
    <location>
        <begin position="25"/>
        <end position="392"/>
    </location>
</feature>
<evidence type="ECO:0000256" key="1">
    <source>
        <dbReference type="PROSITE-ProRule" id="PRU00042"/>
    </source>
</evidence>
<dbReference type="PROSITE" id="PS00028">
    <property type="entry name" value="ZINC_FINGER_C2H2_1"/>
    <property type="match status" value="1"/>
</dbReference>
<gene>
    <name evidence="4" type="ORF">LTR69_007672</name>
</gene>
<evidence type="ECO:0000259" key="3">
    <source>
        <dbReference type="PROSITE" id="PS50157"/>
    </source>
</evidence>
<dbReference type="Gene3D" id="3.30.160.60">
    <property type="entry name" value="Classic Zinc Finger"/>
    <property type="match status" value="1"/>
</dbReference>